<protein>
    <submittedName>
        <fullName evidence="4">Prolyl oligopeptidase family serine peptidase</fullName>
    </submittedName>
</protein>
<evidence type="ECO:0000313" key="5">
    <source>
        <dbReference type="Proteomes" id="UP001596391"/>
    </source>
</evidence>
<feature type="signal peptide" evidence="2">
    <location>
        <begin position="1"/>
        <end position="28"/>
    </location>
</feature>
<sequence length="290" mass="31776">MFVRCCRNFVATATVCAALLSTVAGAHAGIFHPSHAIAYTVDRTGIYEADLYRPHEDAPAGGYPVVVLVHGGAWRSGSRTEMKKLALELTQHGYAALTIDYDKKKLSFPWSWMELRAAVRFLRLRAMFYHLDPNRIAVLGSSAGGELAALAALEPNGPAILPEGQMERDAVPVQAAVVLNGLYDAHTEHFLLRRYLGGHCAAVQEVCDDASPQSHITPNAVPIFVGHGDHDHMIPDVQAKKFMAAMQADGNNVTYYVARGGGHNYWKHSRYAQENLQAVLAFLDTNLKKK</sequence>
<keyword evidence="1" id="KW-0378">Hydrolase</keyword>
<keyword evidence="5" id="KW-1185">Reference proteome</keyword>
<feature type="domain" description="BD-FAE-like" evidence="3">
    <location>
        <begin position="50"/>
        <end position="245"/>
    </location>
</feature>
<comment type="caution">
    <text evidence="4">The sequence shown here is derived from an EMBL/GenBank/DDBJ whole genome shotgun (WGS) entry which is preliminary data.</text>
</comment>
<evidence type="ECO:0000256" key="1">
    <source>
        <dbReference type="ARBA" id="ARBA00022801"/>
    </source>
</evidence>
<reference evidence="5" key="1">
    <citation type="journal article" date="2019" name="Int. J. Syst. Evol. Microbiol.">
        <title>The Global Catalogue of Microorganisms (GCM) 10K type strain sequencing project: providing services to taxonomists for standard genome sequencing and annotation.</title>
        <authorList>
            <consortium name="The Broad Institute Genomics Platform"/>
            <consortium name="The Broad Institute Genome Sequencing Center for Infectious Disease"/>
            <person name="Wu L."/>
            <person name="Ma J."/>
        </authorList>
    </citation>
    <scope>NUCLEOTIDE SEQUENCE [LARGE SCALE GENOMIC DNA]</scope>
    <source>
        <strain evidence="5">CGMCC 1.16026</strain>
    </source>
</reference>
<dbReference type="SUPFAM" id="SSF53474">
    <property type="entry name" value="alpha/beta-Hydrolases"/>
    <property type="match status" value="1"/>
</dbReference>
<keyword evidence="2" id="KW-0732">Signal</keyword>
<evidence type="ECO:0000313" key="4">
    <source>
        <dbReference type="EMBL" id="MFC6646209.1"/>
    </source>
</evidence>
<evidence type="ECO:0000259" key="3">
    <source>
        <dbReference type="Pfam" id="PF20434"/>
    </source>
</evidence>
<dbReference type="InterPro" id="IPR050300">
    <property type="entry name" value="GDXG_lipolytic_enzyme"/>
</dbReference>
<evidence type="ECO:0000256" key="2">
    <source>
        <dbReference type="SAM" id="SignalP"/>
    </source>
</evidence>
<accession>A0ABW1ZAS3</accession>
<dbReference type="EMBL" id="JBHSWI010000001">
    <property type="protein sequence ID" value="MFC6646209.1"/>
    <property type="molecule type" value="Genomic_DNA"/>
</dbReference>
<feature type="chain" id="PRO_5045889536" evidence="2">
    <location>
        <begin position="29"/>
        <end position="290"/>
    </location>
</feature>
<dbReference type="Gene3D" id="3.40.50.1820">
    <property type="entry name" value="alpha/beta hydrolase"/>
    <property type="match status" value="1"/>
</dbReference>
<gene>
    <name evidence="4" type="ORF">ACFQBQ_11570</name>
</gene>
<dbReference type="InterPro" id="IPR029058">
    <property type="entry name" value="AB_hydrolase_fold"/>
</dbReference>
<dbReference type="InterPro" id="IPR049492">
    <property type="entry name" value="BD-FAE-like_dom"/>
</dbReference>
<dbReference type="RefSeq" id="WP_263369903.1">
    <property type="nucleotide sequence ID" value="NZ_JAGSYD010000001.1"/>
</dbReference>
<organism evidence="4 5">
    <name type="scientific">Granulicella cerasi</name>
    <dbReference type="NCBI Taxonomy" id="741063"/>
    <lineage>
        <taxon>Bacteria</taxon>
        <taxon>Pseudomonadati</taxon>
        <taxon>Acidobacteriota</taxon>
        <taxon>Terriglobia</taxon>
        <taxon>Terriglobales</taxon>
        <taxon>Acidobacteriaceae</taxon>
        <taxon>Granulicella</taxon>
    </lineage>
</organism>
<name>A0ABW1ZAS3_9BACT</name>
<proteinExistence type="predicted"/>
<dbReference type="Pfam" id="PF20434">
    <property type="entry name" value="BD-FAE"/>
    <property type="match status" value="1"/>
</dbReference>
<dbReference type="PANTHER" id="PTHR48081">
    <property type="entry name" value="AB HYDROLASE SUPERFAMILY PROTEIN C4A8.06C"/>
    <property type="match status" value="1"/>
</dbReference>
<dbReference type="Proteomes" id="UP001596391">
    <property type="component" value="Unassembled WGS sequence"/>
</dbReference>